<evidence type="ECO:0000256" key="12">
    <source>
        <dbReference type="SAM" id="MobiDB-lite"/>
    </source>
</evidence>
<keyword evidence="9" id="KW-0811">Translocation</keyword>
<name>A0A6A6NL82_9PEZI</name>
<feature type="region of interest" description="Disordered" evidence="12">
    <location>
        <begin position="440"/>
        <end position="464"/>
    </location>
</feature>
<dbReference type="OrthoDB" id="5598305at2759"/>
<dbReference type="InterPro" id="IPR021056">
    <property type="entry name" value="Mt_import_IM_translocase_Tim54"/>
</dbReference>
<dbReference type="InterPro" id="IPR050187">
    <property type="entry name" value="Lipid_Phosphate_FormReg"/>
</dbReference>
<feature type="region of interest" description="Disordered" evidence="12">
    <location>
        <begin position="1"/>
        <end position="37"/>
    </location>
</feature>
<dbReference type="Proteomes" id="UP000799766">
    <property type="component" value="Unassembled WGS sequence"/>
</dbReference>
<evidence type="ECO:0000313" key="14">
    <source>
        <dbReference type="Proteomes" id="UP000799766"/>
    </source>
</evidence>
<evidence type="ECO:0000256" key="2">
    <source>
        <dbReference type="ARBA" id="ARBA00006355"/>
    </source>
</evidence>
<feature type="region of interest" description="Disordered" evidence="12">
    <location>
        <begin position="240"/>
        <end position="339"/>
    </location>
</feature>
<organism evidence="13 14">
    <name type="scientific">Lineolata rhizophorae</name>
    <dbReference type="NCBI Taxonomy" id="578093"/>
    <lineage>
        <taxon>Eukaryota</taxon>
        <taxon>Fungi</taxon>
        <taxon>Dikarya</taxon>
        <taxon>Ascomycota</taxon>
        <taxon>Pezizomycotina</taxon>
        <taxon>Dothideomycetes</taxon>
        <taxon>Dothideomycetes incertae sedis</taxon>
        <taxon>Lineolatales</taxon>
        <taxon>Lineolataceae</taxon>
        <taxon>Lineolata</taxon>
    </lineage>
</organism>
<dbReference type="EMBL" id="MU001710">
    <property type="protein sequence ID" value="KAF2452418.1"/>
    <property type="molecule type" value="Genomic_DNA"/>
</dbReference>
<evidence type="ECO:0000256" key="7">
    <source>
        <dbReference type="ARBA" id="ARBA00022927"/>
    </source>
</evidence>
<dbReference type="AlphaFoldDB" id="A0A6A6NL82"/>
<reference evidence="13" key="1">
    <citation type="journal article" date="2020" name="Stud. Mycol.">
        <title>101 Dothideomycetes genomes: a test case for predicting lifestyles and emergence of pathogens.</title>
        <authorList>
            <person name="Haridas S."/>
            <person name="Albert R."/>
            <person name="Binder M."/>
            <person name="Bloem J."/>
            <person name="Labutti K."/>
            <person name="Salamov A."/>
            <person name="Andreopoulos B."/>
            <person name="Baker S."/>
            <person name="Barry K."/>
            <person name="Bills G."/>
            <person name="Bluhm B."/>
            <person name="Cannon C."/>
            <person name="Castanera R."/>
            <person name="Culley D."/>
            <person name="Daum C."/>
            <person name="Ezra D."/>
            <person name="Gonzalez J."/>
            <person name="Henrissat B."/>
            <person name="Kuo A."/>
            <person name="Liang C."/>
            <person name="Lipzen A."/>
            <person name="Lutzoni F."/>
            <person name="Magnuson J."/>
            <person name="Mondo S."/>
            <person name="Nolan M."/>
            <person name="Ohm R."/>
            <person name="Pangilinan J."/>
            <person name="Park H.-J."/>
            <person name="Ramirez L."/>
            <person name="Alfaro M."/>
            <person name="Sun H."/>
            <person name="Tritt A."/>
            <person name="Yoshinaga Y."/>
            <person name="Zwiers L.-H."/>
            <person name="Turgeon B."/>
            <person name="Goodwin S."/>
            <person name="Spatafora J."/>
            <person name="Crous P."/>
            <person name="Grigoriev I."/>
        </authorList>
    </citation>
    <scope>NUCLEOTIDE SEQUENCE</scope>
    <source>
        <strain evidence="13">ATCC 16933</strain>
    </source>
</reference>
<evidence type="ECO:0000256" key="10">
    <source>
        <dbReference type="ARBA" id="ARBA00023128"/>
    </source>
</evidence>
<accession>A0A6A6NL82</accession>
<feature type="compositionally biased region" description="Low complexity" evidence="12">
    <location>
        <begin position="281"/>
        <end position="295"/>
    </location>
</feature>
<keyword evidence="10" id="KW-0496">Mitochondrion</keyword>
<evidence type="ECO:0000313" key="13">
    <source>
        <dbReference type="EMBL" id="KAF2452418.1"/>
    </source>
</evidence>
<evidence type="ECO:0000256" key="3">
    <source>
        <dbReference type="ARBA" id="ARBA00020796"/>
    </source>
</evidence>
<evidence type="ECO:0000256" key="9">
    <source>
        <dbReference type="ARBA" id="ARBA00023010"/>
    </source>
</evidence>
<dbReference type="PANTHER" id="PTHR12358">
    <property type="entry name" value="SPHINGOSINE KINASE"/>
    <property type="match status" value="1"/>
</dbReference>
<feature type="compositionally biased region" description="Basic and acidic residues" evidence="12">
    <location>
        <begin position="240"/>
        <end position="270"/>
    </location>
</feature>
<dbReference type="Pfam" id="PF11711">
    <property type="entry name" value="Tim54"/>
    <property type="match status" value="1"/>
</dbReference>
<evidence type="ECO:0000256" key="6">
    <source>
        <dbReference type="ARBA" id="ARBA00022792"/>
    </source>
</evidence>
<proteinExistence type="inferred from homology"/>
<protein>
    <recommendedName>
        <fullName evidence="3">Mitochondrial import inner membrane translocase subunit TIM54</fullName>
    </recommendedName>
</protein>
<evidence type="ECO:0000256" key="11">
    <source>
        <dbReference type="ARBA" id="ARBA00023136"/>
    </source>
</evidence>
<evidence type="ECO:0000256" key="4">
    <source>
        <dbReference type="ARBA" id="ARBA00022448"/>
    </source>
</evidence>
<comment type="similarity">
    <text evidence="2">Belongs to the TIM54 family.</text>
</comment>
<evidence type="ECO:0000256" key="5">
    <source>
        <dbReference type="ARBA" id="ARBA00022692"/>
    </source>
</evidence>
<feature type="compositionally biased region" description="Low complexity" evidence="12">
    <location>
        <begin position="9"/>
        <end position="36"/>
    </location>
</feature>
<dbReference type="GO" id="GO:0015031">
    <property type="term" value="P:protein transport"/>
    <property type="evidence" value="ECO:0007669"/>
    <property type="project" value="UniProtKB-KW"/>
</dbReference>
<evidence type="ECO:0000256" key="8">
    <source>
        <dbReference type="ARBA" id="ARBA00022989"/>
    </source>
</evidence>
<evidence type="ECO:0000256" key="1">
    <source>
        <dbReference type="ARBA" id="ARBA00004434"/>
    </source>
</evidence>
<dbReference type="PANTHER" id="PTHR12358:SF101">
    <property type="entry name" value="MITOCHONDRIAL IMPORT INNER MEMBRANE TRANSLOCASE SUBUNIT TIM54"/>
    <property type="match status" value="1"/>
</dbReference>
<keyword evidence="6" id="KW-0999">Mitochondrion inner membrane</keyword>
<keyword evidence="14" id="KW-1185">Reference proteome</keyword>
<feature type="compositionally biased region" description="Polar residues" evidence="12">
    <location>
        <begin position="271"/>
        <end position="280"/>
    </location>
</feature>
<keyword evidence="4" id="KW-0813">Transport</keyword>
<gene>
    <name evidence="13" type="ORF">BDY21DRAFT_375602</name>
</gene>
<comment type="subcellular location">
    <subcellularLocation>
        <location evidence="1">Mitochondrion inner membrane</location>
        <topology evidence="1">Single-pass membrane protein</topology>
    </subcellularLocation>
</comment>
<keyword evidence="5" id="KW-0812">Transmembrane</keyword>
<keyword evidence="7" id="KW-0653">Protein transport</keyword>
<keyword evidence="11" id="KW-0472">Membrane</keyword>
<sequence length="510" mass="55320">MAEQPTGPGPTASSSPADGGASAEGAAGRGANAAAPKQNPAFRAMGLPKLRARLPSRNWLIFFGVVGTWTGALTYDRSEKKRAQRKWCDLVAPLSKEILPTNTMPRRVTIYLGAPPGDGLMTAREHFHEYVKPVLVAAALDWDVVEGRREGDVRAGLAERIRAERKRMGETAASVVMEDEEDAKEEAVKASRAGAGIGEEAGVKGDIVIGRHTWKEYVRGLHEGWLGPLDPPPEVVRRMEAEMEREEREKNGSKEDTPKEQQGDSDETKNPTDTTSGSAESSPDQTSTPDSSSAQEASEQPKPADPSKPKPRRKQPPPFLPASLSTYESSSFPPSAPDSLPPSAPIAFPHLLGFLNTPTRMYRFLTRRRLADDIGRATAAVALGAYGVYDEPGAPSVAAAEHAEDDVSSAWEQERVLMQEEKEWPKSIRKAVAERRDKAAKEVASGAADEDASPTTAAGGEVGGKGALESVWLDRMVLDPRIAGRMRKFIMPVEDEERAKKWMETKGKKE</sequence>
<dbReference type="GO" id="GO:0005743">
    <property type="term" value="C:mitochondrial inner membrane"/>
    <property type="evidence" value="ECO:0007669"/>
    <property type="project" value="UniProtKB-SubCell"/>
</dbReference>
<keyword evidence="8" id="KW-1133">Transmembrane helix</keyword>